<dbReference type="Pfam" id="PF14223">
    <property type="entry name" value="Retrotran_gag_2"/>
    <property type="match status" value="1"/>
</dbReference>
<dbReference type="Proteomes" id="UP000604825">
    <property type="component" value="Unassembled WGS sequence"/>
</dbReference>
<dbReference type="OrthoDB" id="695500at2759"/>
<accession>A0A811QJX1</accession>
<comment type="caution">
    <text evidence="1">The sequence shown here is derived from an EMBL/GenBank/DDBJ whole genome shotgun (WGS) entry which is preliminary data.</text>
</comment>
<dbReference type="EMBL" id="CAJGYO010000010">
    <property type="protein sequence ID" value="CAD6256234.1"/>
    <property type="molecule type" value="Genomic_DNA"/>
</dbReference>
<evidence type="ECO:0008006" key="3">
    <source>
        <dbReference type="Google" id="ProtNLM"/>
    </source>
</evidence>
<dbReference type="PANTHER" id="PTHR35317:SF38">
    <property type="entry name" value="RNA-DIRECTED DNA POLYMERASE"/>
    <property type="match status" value="1"/>
</dbReference>
<proteinExistence type="predicted"/>
<gene>
    <name evidence="1" type="ORF">NCGR_LOCUS39743</name>
</gene>
<dbReference type="PANTHER" id="PTHR35317">
    <property type="entry name" value="OS04G0629600 PROTEIN"/>
    <property type="match status" value="1"/>
</dbReference>
<evidence type="ECO:0000313" key="1">
    <source>
        <dbReference type="EMBL" id="CAD6256234.1"/>
    </source>
</evidence>
<name>A0A811QJX1_9POAL</name>
<keyword evidence="2" id="KW-1185">Reference proteome</keyword>
<organism evidence="1 2">
    <name type="scientific">Miscanthus lutarioriparius</name>
    <dbReference type="NCBI Taxonomy" id="422564"/>
    <lineage>
        <taxon>Eukaryota</taxon>
        <taxon>Viridiplantae</taxon>
        <taxon>Streptophyta</taxon>
        <taxon>Embryophyta</taxon>
        <taxon>Tracheophyta</taxon>
        <taxon>Spermatophyta</taxon>
        <taxon>Magnoliopsida</taxon>
        <taxon>Liliopsida</taxon>
        <taxon>Poales</taxon>
        <taxon>Poaceae</taxon>
        <taxon>PACMAD clade</taxon>
        <taxon>Panicoideae</taxon>
        <taxon>Andropogonodae</taxon>
        <taxon>Andropogoneae</taxon>
        <taxon>Saccharinae</taxon>
        <taxon>Miscanthus</taxon>
    </lineage>
</organism>
<sequence>MLMHVAKKKLGKEVWDSLKARFVGVERVKDAWLQTLKAEFDVLRMKEEETVDQFAGKLTAMSVRYNNLGSSLEDSEMVKKLFDTGPE</sequence>
<evidence type="ECO:0000313" key="2">
    <source>
        <dbReference type="Proteomes" id="UP000604825"/>
    </source>
</evidence>
<dbReference type="AlphaFoldDB" id="A0A811QJX1"/>
<protein>
    <recommendedName>
        <fullName evidence="3">Retrotransposon gag domain-containing protein</fullName>
    </recommendedName>
</protein>
<reference evidence="1" key="1">
    <citation type="submission" date="2020-10" db="EMBL/GenBank/DDBJ databases">
        <authorList>
            <person name="Han B."/>
            <person name="Lu T."/>
            <person name="Zhao Q."/>
            <person name="Huang X."/>
            <person name="Zhao Y."/>
        </authorList>
    </citation>
    <scope>NUCLEOTIDE SEQUENCE</scope>
</reference>